<dbReference type="EMBL" id="JAAIVJ010000006">
    <property type="protein sequence ID" value="NEY90813.1"/>
    <property type="molecule type" value="Genomic_DNA"/>
</dbReference>
<dbReference type="RefSeq" id="WP_164625654.1">
    <property type="nucleotide sequence ID" value="NZ_JAAIVJ010000006.1"/>
</dbReference>
<dbReference type="Proteomes" id="UP000477782">
    <property type="component" value="Unassembled WGS sequence"/>
</dbReference>
<feature type="chain" id="PRO_5026679113" evidence="4">
    <location>
        <begin position="21"/>
        <end position="313"/>
    </location>
</feature>
<proteinExistence type="inferred from homology"/>
<keyword evidence="7" id="KW-1185">Reference proteome</keyword>
<organism evidence="6 7">
    <name type="scientific">Tabrizicola oligotrophica</name>
    <dbReference type="NCBI Taxonomy" id="2710650"/>
    <lineage>
        <taxon>Bacteria</taxon>
        <taxon>Pseudomonadati</taxon>
        <taxon>Pseudomonadota</taxon>
        <taxon>Alphaproteobacteria</taxon>
        <taxon>Rhodobacterales</taxon>
        <taxon>Paracoccaceae</taxon>
        <taxon>Tabrizicola</taxon>
    </lineage>
</organism>
<dbReference type="InterPro" id="IPR028082">
    <property type="entry name" value="Peripla_BP_I"/>
</dbReference>
<feature type="domain" description="Periplasmic binding protein" evidence="5">
    <location>
        <begin position="23"/>
        <end position="289"/>
    </location>
</feature>
<dbReference type="GO" id="GO:0030313">
    <property type="term" value="C:cell envelope"/>
    <property type="evidence" value="ECO:0007669"/>
    <property type="project" value="UniProtKB-SubCell"/>
</dbReference>
<dbReference type="Gene3D" id="3.40.50.2300">
    <property type="match status" value="2"/>
</dbReference>
<dbReference type="PANTHER" id="PTHR46847">
    <property type="entry name" value="D-ALLOSE-BINDING PERIPLASMIC PROTEIN-RELATED"/>
    <property type="match status" value="1"/>
</dbReference>
<comment type="caution">
    <text evidence="6">The sequence shown here is derived from an EMBL/GenBank/DDBJ whole genome shotgun (WGS) entry which is preliminary data.</text>
</comment>
<evidence type="ECO:0000256" key="1">
    <source>
        <dbReference type="ARBA" id="ARBA00004196"/>
    </source>
</evidence>
<evidence type="ECO:0000313" key="6">
    <source>
        <dbReference type="EMBL" id="NEY90813.1"/>
    </source>
</evidence>
<name>A0A6M0QVW7_9RHOB</name>
<gene>
    <name evidence="6" type="ORF">G4Z14_10940</name>
</gene>
<reference evidence="6 7" key="1">
    <citation type="submission" date="2020-02" db="EMBL/GenBank/DDBJ databases">
        <authorList>
            <person name="Chen W.-M."/>
        </authorList>
    </citation>
    <scope>NUCLEOTIDE SEQUENCE [LARGE SCALE GENOMIC DNA]</scope>
    <source>
        <strain evidence="6 7">KMS-5</strain>
    </source>
</reference>
<dbReference type="InterPro" id="IPR025997">
    <property type="entry name" value="SBP_2_dom"/>
</dbReference>
<dbReference type="Pfam" id="PF13407">
    <property type="entry name" value="Peripla_BP_4"/>
    <property type="match status" value="1"/>
</dbReference>
<dbReference type="GO" id="GO:0030246">
    <property type="term" value="F:carbohydrate binding"/>
    <property type="evidence" value="ECO:0007669"/>
    <property type="project" value="UniProtKB-ARBA"/>
</dbReference>
<comment type="similarity">
    <text evidence="2">Belongs to the bacterial solute-binding protein 2 family.</text>
</comment>
<protein>
    <submittedName>
        <fullName evidence="6">Sugar ABC transporter substrate-binding protein</fullName>
    </submittedName>
</protein>
<feature type="signal peptide" evidence="4">
    <location>
        <begin position="1"/>
        <end position="20"/>
    </location>
</feature>
<keyword evidence="3 4" id="KW-0732">Signal</keyword>
<comment type="subcellular location">
    <subcellularLocation>
        <location evidence="1">Cell envelope</location>
    </subcellularLocation>
</comment>
<evidence type="ECO:0000259" key="5">
    <source>
        <dbReference type="Pfam" id="PF13407"/>
    </source>
</evidence>
<evidence type="ECO:0000256" key="2">
    <source>
        <dbReference type="ARBA" id="ARBA00007639"/>
    </source>
</evidence>
<dbReference type="SUPFAM" id="SSF53822">
    <property type="entry name" value="Periplasmic binding protein-like I"/>
    <property type="match status" value="1"/>
</dbReference>
<accession>A0A6M0QVW7</accession>
<dbReference type="AlphaFoldDB" id="A0A6M0QVW7"/>
<evidence type="ECO:0000256" key="3">
    <source>
        <dbReference type="ARBA" id="ARBA00022729"/>
    </source>
</evidence>
<dbReference type="PANTHER" id="PTHR46847:SF1">
    <property type="entry name" value="D-ALLOSE-BINDING PERIPLASMIC PROTEIN-RELATED"/>
    <property type="match status" value="1"/>
</dbReference>
<evidence type="ECO:0000256" key="4">
    <source>
        <dbReference type="SAM" id="SignalP"/>
    </source>
</evidence>
<sequence>MKKLALTCCTLALFAGAAHAEKIGVSIVNFDNNFQTLLRQGIEARAGEVGVEVQIEDAQNDGAKQLDQINNFIASGVDAIIVTLVDTAASPAITAAADAAGVPLVFVNLEPQDIAALPAKQVYVGSNEIESGTLGAFEACKILRGQLKSNGAGGYIIMGSLSHQAALQRTKDVEDIVGTDMCNFIKIHDKQSSEWSRDGAQTLMTNWLSSGAAPDVVFANNDESALGAILALKAANIPMEDVVVVGVDATADALQFMQAGDLDVTVFQNAKAQGGGGLDVALKLVKGEEVDRVTYIPFELVTPANMADYIGKN</sequence>
<evidence type="ECO:0000313" key="7">
    <source>
        <dbReference type="Proteomes" id="UP000477782"/>
    </source>
</evidence>